<dbReference type="Gene3D" id="1.10.510.10">
    <property type="entry name" value="Transferase(Phosphotransferase) domain 1"/>
    <property type="match status" value="1"/>
</dbReference>
<dbReference type="SUPFAM" id="SSF56112">
    <property type="entry name" value="Protein kinase-like (PK-like)"/>
    <property type="match status" value="1"/>
</dbReference>
<dbReference type="EMBL" id="AP018823">
    <property type="protein sequence ID" value="BBF87269.1"/>
    <property type="molecule type" value="Genomic_DNA"/>
</dbReference>
<dbReference type="Gene3D" id="3.30.200.20">
    <property type="entry name" value="Phosphorylase Kinase, domain 1"/>
    <property type="match status" value="1"/>
</dbReference>
<name>A0A3G9GL02_9NEIS</name>
<dbReference type="InterPro" id="IPR051681">
    <property type="entry name" value="Ser/Thr_Kinases-Pseudokinases"/>
</dbReference>
<dbReference type="Pfam" id="PF00069">
    <property type="entry name" value="Pkinase"/>
    <property type="match status" value="1"/>
</dbReference>
<evidence type="ECO:0000313" key="2">
    <source>
        <dbReference type="EMBL" id="BBF87269.1"/>
    </source>
</evidence>
<reference evidence="2 3" key="2">
    <citation type="journal article" date="2017" name="Genome Announc.">
        <title>Draft genome sequence of Aquitalea magnusonii strain H3, a plant growth-promoting bacterium of duckweed Lemna minor.</title>
        <authorList>
            <person name="Ishizawa H."/>
            <person name="Kuroda M."/>
            <person name="Ike M."/>
        </authorList>
    </citation>
    <scope>NUCLEOTIDE SEQUENCE [LARGE SCALE GENOMIC DNA]</scope>
    <source>
        <strain evidence="2 3">H3</strain>
    </source>
</reference>
<reference evidence="3" key="3">
    <citation type="journal article" date="2017" name="Plant Physiol. Biochem.">
        <title>Differential oxidative and antioxidative response of duckweed Lemna minor toward plant growth promoting/inhibiting bacteria.</title>
        <authorList>
            <person name="Ishizawa H."/>
            <person name="Kuroda M."/>
            <person name="Morikawa M."/>
            <person name="Ike M."/>
        </authorList>
    </citation>
    <scope>NUCLEOTIDE SEQUENCE [LARGE SCALE GENOMIC DNA]</scope>
    <source>
        <strain evidence="3">H3</strain>
    </source>
</reference>
<dbReference type="CDD" id="cd14014">
    <property type="entry name" value="STKc_PknB_like"/>
    <property type="match status" value="1"/>
</dbReference>
<protein>
    <submittedName>
        <fullName evidence="2">Serine/threonine protein kinase</fullName>
    </submittedName>
</protein>
<dbReference type="InterPro" id="IPR000719">
    <property type="entry name" value="Prot_kinase_dom"/>
</dbReference>
<sequence length="350" mass="38981">MTAKVRYHIHRPMDGGGMGDIFIGSDIHLNREVVFKLLKDGEDQRRLIDEQKALMRLRSKHVVQIFDVISVTQGSVAKKAIVLEYIKGTTLKNGSYHKDTVFIKDIWQIACGLKDIHNSNIIHRDIKPNNIRIDRNGVVKIIDFGLARPNGDEAKTASIIGTIGYMAPELWGDGMIGFDKSIDVYAFGVMALRLLGIPLPLELTQQPPRPKNDLAIKNALHGLPSKIISIINQCMEYNPADRPDISSVEEILRKHLLAGKHRALLVSKNGTNELNAMHRIATVKYGSGCSISIEYNDFIFVVKHILGVVSINNIYAKVGDALPGCCVLTLHDSKKRMFVTFDISNPEVMP</sequence>
<keyword evidence="2" id="KW-0808">Transferase</keyword>
<reference evidence="3" key="1">
    <citation type="journal article" date="2017" name="Biotechnol. Biofuels">
        <title>Evaluation of environmental bacterial communities as a factor affecting the growth of duckweed Lemna minor.</title>
        <authorList>
            <person name="Ishizawa H."/>
            <person name="Kuroda M."/>
            <person name="Morikawa M."/>
            <person name="Ike M."/>
        </authorList>
    </citation>
    <scope>NUCLEOTIDE SEQUENCE [LARGE SCALE GENOMIC DNA]</scope>
    <source>
        <strain evidence="3">H3</strain>
    </source>
</reference>
<dbReference type="KEGG" id="amah:DLM_3685"/>
<accession>A0A3G9GL02</accession>
<organism evidence="2 3">
    <name type="scientific">Aquitalea magnusonii</name>
    <dbReference type="NCBI Taxonomy" id="332411"/>
    <lineage>
        <taxon>Bacteria</taxon>
        <taxon>Pseudomonadati</taxon>
        <taxon>Pseudomonadota</taxon>
        <taxon>Betaproteobacteria</taxon>
        <taxon>Neisseriales</taxon>
        <taxon>Chromobacteriaceae</taxon>
        <taxon>Aquitalea</taxon>
    </lineage>
</organism>
<dbReference type="RefSeq" id="WP_089086381.1">
    <property type="nucleotide sequence ID" value="NZ_AP018823.1"/>
</dbReference>
<gene>
    <name evidence="2" type="ORF">DLM_3685</name>
</gene>
<dbReference type="GO" id="GO:0005524">
    <property type="term" value="F:ATP binding"/>
    <property type="evidence" value="ECO:0007669"/>
    <property type="project" value="InterPro"/>
</dbReference>
<dbReference type="PROSITE" id="PS50011">
    <property type="entry name" value="PROTEIN_KINASE_DOM"/>
    <property type="match status" value="1"/>
</dbReference>
<evidence type="ECO:0000259" key="1">
    <source>
        <dbReference type="PROSITE" id="PS50011"/>
    </source>
</evidence>
<dbReference type="SMART" id="SM00220">
    <property type="entry name" value="S_TKc"/>
    <property type="match status" value="1"/>
</dbReference>
<evidence type="ECO:0000313" key="3">
    <source>
        <dbReference type="Proteomes" id="UP000198290"/>
    </source>
</evidence>
<dbReference type="OrthoDB" id="9801841at2"/>
<dbReference type="InterPro" id="IPR011009">
    <property type="entry name" value="Kinase-like_dom_sf"/>
</dbReference>
<dbReference type="AlphaFoldDB" id="A0A3G9GL02"/>
<dbReference type="GO" id="GO:0004674">
    <property type="term" value="F:protein serine/threonine kinase activity"/>
    <property type="evidence" value="ECO:0007669"/>
    <property type="project" value="UniProtKB-KW"/>
</dbReference>
<dbReference type="Proteomes" id="UP000198290">
    <property type="component" value="Chromosome"/>
</dbReference>
<keyword evidence="3" id="KW-1185">Reference proteome</keyword>
<keyword evidence="2" id="KW-0418">Kinase</keyword>
<proteinExistence type="predicted"/>
<keyword evidence="2" id="KW-0723">Serine/threonine-protein kinase</keyword>
<feature type="domain" description="Protein kinase" evidence="1">
    <location>
        <begin position="7"/>
        <end position="258"/>
    </location>
</feature>
<dbReference type="PANTHER" id="PTHR44329">
    <property type="entry name" value="SERINE/THREONINE-PROTEIN KINASE TNNI3K-RELATED"/>
    <property type="match status" value="1"/>
</dbReference>